<evidence type="ECO:0000313" key="12">
    <source>
        <dbReference type="Proteomes" id="UP000233524"/>
    </source>
</evidence>
<dbReference type="SUPFAM" id="SSF56112">
    <property type="entry name" value="Protein kinase-like (PK-like)"/>
    <property type="match status" value="1"/>
</dbReference>
<dbReference type="STRING" id="41688.A0A2N3N2A8"/>
<accession>A0A2N3N2A8</accession>
<evidence type="ECO:0000259" key="10">
    <source>
        <dbReference type="PROSITE" id="PS50011"/>
    </source>
</evidence>
<gene>
    <name evidence="11" type="ORF">jhhlp_007305</name>
</gene>
<comment type="caution">
    <text evidence="11">The sequence shown here is derived from an EMBL/GenBank/DDBJ whole genome shotgun (WGS) entry which is preliminary data.</text>
</comment>
<dbReference type="InterPro" id="IPR011009">
    <property type="entry name" value="Kinase-like_dom_sf"/>
</dbReference>
<evidence type="ECO:0000256" key="1">
    <source>
        <dbReference type="ARBA" id="ARBA00003747"/>
    </source>
</evidence>
<dbReference type="EMBL" id="NLAX01001034">
    <property type="protein sequence ID" value="PKS06557.1"/>
    <property type="molecule type" value="Genomic_DNA"/>
</dbReference>
<evidence type="ECO:0000256" key="8">
    <source>
        <dbReference type="ARBA" id="ARBA00047899"/>
    </source>
</evidence>
<dbReference type="VEuPathDB" id="FungiDB:jhhlp_007305"/>
<comment type="catalytic activity">
    <reaction evidence="9">
        <text>L-seryl-[protein] + ATP = O-phospho-L-seryl-[protein] + ADP + H(+)</text>
        <dbReference type="Rhea" id="RHEA:17989"/>
        <dbReference type="Rhea" id="RHEA-COMP:9863"/>
        <dbReference type="Rhea" id="RHEA-COMP:11604"/>
        <dbReference type="ChEBI" id="CHEBI:15378"/>
        <dbReference type="ChEBI" id="CHEBI:29999"/>
        <dbReference type="ChEBI" id="CHEBI:30616"/>
        <dbReference type="ChEBI" id="CHEBI:83421"/>
        <dbReference type="ChEBI" id="CHEBI:456216"/>
        <dbReference type="EC" id="2.7.11.1"/>
    </reaction>
</comment>
<evidence type="ECO:0000256" key="9">
    <source>
        <dbReference type="ARBA" id="ARBA00048679"/>
    </source>
</evidence>
<evidence type="ECO:0000313" key="11">
    <source>
        <dbReference type="EMBL" id="PKS06557.1"/>
    </source>
</evidence>
<evidence type="ECO:0000256" key="6">
    <source>
        <dbReference type="ARBA" id="ARBA00030980"/>
    </source>
</evidence>
<dbReference type="SMART" id="SM00220">
    <property type="entry name" value="S_TKc"/>
    <property type="match status" value="1"/>
</dbReference>
<comment type="function">
    <text evidence="1">Component of the EKC/KEOPS complex that is required for the formation of a threonylcarbamoyl group on adenosine at position 37 (t(6)A37) in tRNAs that read codons beginning with adenine. The complex is probably involved in the transfer of the threonylcarbamoyl moiety of threonylcarbamoyl-AMP (TC-AMP) to the N6 group of A37. BUD32 has ATPase activity in the context of the EKC/KEOPS complex and likely plays a supporting role to the catalytic subunit KAE1. The EKC/KEOPS complex also promotes both telomere uncapping and telomere elongation. The complex is required for efficient recruitment of transcriptional coactivators.</text>
</comment>
<dbReference type="InterPro" id="IPR000719">
    <property type="entry name" value="Prot_kinase_dom"/>
</dbReference>
<sequence>MSLNSRAIHDVIHPTAAFVVDSTYESVKLVAGNEFRSRQNEKEWESSPLNPRNRIDSLDFPSNPLWRIDGCTGLGTQFYAIPLFIAPAIPSRIDVFIPEQSTQPPEIRSLLQLDDAFHAKDKGRVMNLGITRLIVRKLQQWTRAFADPPAWYRSLPFGSRIVFDNISLVLDQIRIRVAPMHNLERQLKSADFLSKLWKNNVTLPPQVPLSNLELIEQLHDSVCVVRFDSRLWILKALTSYPKYIYHELRNLLAIESHKNVISRPAYLATKRCSFGNKNAVVGFLLEYHEQGTLRDILPLRRAHDILTLSDQLRWSLQITEAILHLHENCHVFYPDLRLDNVVLSQSDDAIIVDLEQRGVWCEFSAPEVNFIQYMLLLATSEDIPESVQSHYNTRIRRLLRGFDDLADFTSTEEHVQLLPSYNVPWLCLSRGEQEAAEVYMLGRVIWCIFEGVSAPHQTAFWQSYKWESDLEFPNFRRTPEKIRSLINRCTSGRRHTLGEKVSRVGSRLEIVAGLQSAIDKVPATPESSLHVIARKWWKEEIRYAEEFLDHRESLLEKGQWPDNYFNRPSLKMLWNELDEYRQKVGIPEFC</sequence>
<dbReference type="OrthoDB" id="4062651at2759"/>
<evidence type="ECO:0000256" key="4">
    <source>
        <dbReference type="ARBA" id="ARBA00013948"/>
    </source>
</evidence>
<dbReference type="Proteomes" id="UP000233524">
    <property type="component" value="Unassembled WGS sequence"/>
</dbReference>
<dbReference type="AlphaFoldDB" id="A0A2N3N2A8"/>
<evidence type="ECO:0000256" key="7">
    <source>
        <dbReference type="ARBA" id="ARBA00033194"/>
    </source>
</evidence>
<dbReference type="InterPro" id="IPR051681">
    <property type="entry name" value="Ser/Thr_Kinases-Pseudokinases"/>
</dbReference>
<comment type="catalytic activity">
    <reaction evidence="8">
        <text>L-threonyl-[protein] + ATP = O-phospho-L-threonyl-[protein] + ADP + H(+)</text>
        <dbReference type="Rhea" id="RHEA:46608"/>
        <dbReference type="Rhea" id="RHEA-COMP:11060"/>
        <dbReference type="Rhea" id="RHEA-COMP:11605"/>
        <dbReference type="ChEBI" id="CHEBI:15378"/>
        <dbReference type="ChEBI" id="CHEBI:30013"/>
        <dbReference type="ChEBI" id="CHEBI:30616"/>
        <dbReference type="ChEBI" id="CHEBI:61977"/>
        <dbReference type="ChEBI" id="CHEBI:456216"/>
        <dbReference type="EC" id="2.7.11.1"/>
    </reaction>
</comment>
<protein>
    <recommendedName>
        <fullName evidence="5">EKC/KEOPS complex subunit BUD32</fullName>
        <ecNumber evidence="3">2.7.11.1</ecNumber>
    </recommendedName>
    <alternativeName>
        <fullName evidence="6 7">Atypical Serine/threonine protein kinase BUD32</fullName>
    </alternativeName>
    <alternativeName>
        <fullName evidence="4">EKC/KEOPS complex subunit bud32</fullName>
    </alternativeName>
</protein>
<dbReference type="Gene3D" id="1.10.510.10">
    <property type="entry name" value="Transferase(Phosphotransferase) domain 1"/>
    <property type="match status" value="1"/>
</dbReference>
<name>A0A2N3N2A8_9PEZI</name>
<dbReference type="InterPro" id="IPR008266">
    <property type="entry name" value="Tyr_kinase_AS"/>
</dbReference>
<dbReference type="PROSITE" id="PS00109">
    <property type="entry name" value="PROTEIN_KINASE_TYR"/>
    <property type="match status" value="1"/>
</dbReference>
<dbReference type="GO" id="GO:0004674">
    <property type="term" value="F:protein serine/threonine kinase activity"/>
    <property type="evidence" value="ECO:0007669"/>
    <property type="project" value="UniProtKB-EC"/>
</dbReference>
<dbReference type="GO" id="GO:0005524">
    <property type="term" value="F:ATP binding"/>
    <property type="evidence" value="ECO:0007669"/>
    <property type="project" value="InterPro"/>
</dbReference>
<reference evidence="11 12" key="1">
    <citation type="journal article" date="2017" name="G3 (Bethesda)">
        <title>First Draft Genome Sequence of the Pathogenic Fungus Lomentospora prolificans (Formerly Scedosporium prolificans).</title>
        <authorList>
            <person name="Luo R."/>
            <person name="Zimin A."/>
            <person name="Workman R."/>
            <person name="Fan Y."/>
            <person name="Pertea G."/>
            <person name="Grossman N."/>
            <person name="Wear M.P."/>
            <person name="Jia B."/>
            <person name="Miller H."/>
            <person name="Casadevall A."/>
            <person name="Timp W."/>
            <person name="Zhang S.X."/>
            <person name="Salzberg S.L."/>
        </authorList>
    </citation>
    <scope>NUCLEOTIDE SEQUENCE [LARGE SCALE GENOMIC DNA]</scope>
    <source>
        <strain evidence="11 12">JHH-5317</strain>
    </source>
</reference>
<proteinExistence type="predicted"/>
<dbReference type="InParanoid" id="A0A2N3N2A8"/>
<keyword evidence="12" id="KW-1185">Reference proteome</keyword>
<evidence type="ECO:0000256" key="5">
    <source>
        <dbReference type="ARBA" id="ARBA00019973"/>
    </source>
</evidence>
<feature type="domain" description="Protein kinase" evidence="10">
    <location>
        <begin position="181"/>
        <end position="581"/>
    </location>
</feature>
<dbReference type="PROSITE" id="PS50011">
    <property type="entry name" value="PROTEIN_KINASE_DOM"/>
    <property type="match status" value="1"/>
</dbReference>
<comment type="subunit">
    <text evidence="2">Component of the EKC/KEOPS complex composed of at least BUD32, CGI121, GON7, KAE1 and PCC1; the whole complex dimerizes.</text>
</comment>
<dbReference type="PANTHER" id="PTHR44329">
    <property type="entry name" value="SERINE/THREONINE-PROTEIN KINASE TNNI3K-RELATED"/>
    <property type="match status" value="1"/>
</dbReference>
<dbReference type="PANTHER" id="PTHR44329:SF289">
    <property type="entry name" value="SERINE_THREONINE-PROTEIN KINASE VIK"/>
    <property type="match status" value="1"/>
</dbReference>
<evidence type="ECO:0000256" key="3">
    <source>
        <dbReference type="ARBA" id="ARBA00012513"/>
    </source>
</evidence>
<dbReference type="EC" id="2.7.11.1" evidence="3"/>
<evidence type="ECO:0000256" key="2">
    <source>
        <dbReference type="ARBA" id="ARBA00011534"/>
    </source>
</evidence>
<organism evidence="11 12">
    <name type="scientific">Lomentospora prolificans</name>
    <dbReference type="NCBI Taxonomy" id="41688"/>
    <lineage>
        <taxon>Eukaryota</taxon>
        <taxon>Fungi</taxon>
        <taxon>Dikarya</taxon>
        <taxon>Ascomycota</taxon>
        <taxon>Pezizomycotina</taxon>
        <taxon>Sordariomycetes</taxon>
        <taxon>Hypocreomycetidae</taxon>
        <taxon>Microascales</taxon>
        <taxon>Microascaceae</taxon>
        <taxon>Lomentospora</taxon>
    </lineage>
</organism>